<comment type="caution">
    <text evidence="3">The sequence shown here is derived from an EMBL/GenBank/DDBJ whole genome shotgun (WGS) entry which is preliminary data.</text>
</comment>
<dbReference type="InterPro" id="IPR002110">
    <property type="entry name" value="Ankyrin_rpt"/>
</dbReference>
<feature type="repeat" description="ANK" evidence="1">
    <location>
        <begin position="245"/>
        <end position="266"/>
    </location>
</feature>
<evidence type="ECO:0000256" key="1">
    <source>
        <dbReference type="PROSITE-ProRule" id="PRU00023"/>
    </source>
</evidence>
<evidence type="ECO:0000313" key="3">
    <source>
        <dbReference type="EMBL" id="TXG60443.1"/>
    </source>
</evidence>
<dbReference type="Pfam" id="PF12796">
    <property type="entry name" value="Ank_2"/>
    <property type="match status" value="1"/>
</dbReference>
<dbReference type="GO" id="GO:0016020">
    <property type="term" value="C:membrane"/>
    <property type="evidence" value="ECO:0007669"/>
    <property type="project" value="TreeGrafter"/>
</dbReference>
<dbReference type="InterPro" id="IPR025314">
    <property type="entry name" value="DUF4219"/>
</dbReference>
<organism evidence="3 4">
    <name type="scientific">Acer yangbiense</name>
    <dbReference type="NCBI Taxonomy" id="1000413"/>
    <lineage>
        <taxon>Eukaryota</taxon>
        <taxon>Viridiplantae</taxon>
        <taxon>Streptophyta</taxon>
        <taxon>Embryophyta</taxon>
        <taxon>Tracheophyta</taxon>
        <taxon>Spermatophyta</taxon>
        <taxon>Magnoliopsida</taxon>
        <taxon>eudicotyledons</taxon>
        <taxon>Gunneridae</taxon>
        <taxon>Pentapetalae</taxon>
        <taxon>rosids</taxon>
        <taxon>malvids</taxon>
        <taxon>Sapindales</taxon>
        <taxon>Sapindaceae</taxon>
        <taxon>Hippocastanoideae</taxon>
        <taxon>Acereae</taxon>
        <taxon>Acer</taxon>
    </lineage>
</organism>
<dbReference type="PROSITE" id="PS50088">
    <property type="entry name" value="ANK_REPEAT"/>
    <property type="match status" value="1"/>
</dbReference>
<sequence>MAAGNFGFAGIVTEKLTEENYENWKECLKSYFKAQGLWDVVTGKEAKPEDEDETSPKYENWMRKNAMALHAIQVSCRADTMSKHRGHESAMFEWQLLAEKRYQPVAEGKRVVPVEGSRSLTHLICVQLLSICLHVAAKQMNGSTVARINSFGFRFKPKAINFHDKPCHINNGEIDFQGNSVELSSEEFHDDFDAESILDEESEQVIPEITEYRTLYKAVEQGDFPTARDFIHNKPDAVRVKITFNGDTALHVAVMAGQGDILKWLIHKMSPQDLELKNDMGYTAFSIAAINGFQEMADKMLNKNAELVKVKDHHGLIPIVVASLYSSIDMVRYLYKKTPHEMLSPENPDRSGATLLNCLLTDEIYGISVEAEMQNVDTQESSDEENITSNRTFPTTCLELVKMFCPDLNHLYHKKLRHAEAQKILKCIIKEIPKLSNLELERIGLNKAIYDAIKNGITEFVDEMIETTPEIIWKKDEKGRTIFAHAIVRRQENIFSHVYGLGAKMRIAVIRHDIFLNNFLHLAAKLSPPSRLDRISGAALQMQRELE</sequence>
<dbReference type="Proteomes" id="UP000323000">
    <property type="component" value="Chromosome 6"/>
</dbReference>
<evidence type="ECO:0000313" key="4">
    <source>
        <dbReference type="Proteomes" id="UP000323000"/>
    </source>
</evidence>
<dbReference type="PANTHER" id="PTHR24177:SF335">
    <property type="entry name" value="PGG DOMAIN-CONTAINING PROTEIN"/>
    <property type="match status" value="1"/>
</dbReference>
<feature type="domain" description="DUF4219" evidence="2">
    <location>
        <begin position="16"/>
        <end position="41"/>
    </location>
</feature>
<keyword evidence="4" id="KW-1185">Reference proteome</keyword>
<name>A0A5C7HTK3_9ROSI</name>
<protein>
    <recommendedName>
        <fullName evidence="2">DUF4219 domain-containing protein</fullName>
    </recommendedName>
</protein>
<accession>A0A5C7HTK3</accession>
<dbReference type="OrthoDB" id="1880601at2759"/>
<dbReference type="SUPFAM" id="SSF48403">
    <property type="entry name" value="Ankyrin repeat"/>
    <property type="match status" value="1"/>
</dbReference>
<dbReference type="Pfam" id="PF13961">
    <property type="entry name" value="DUF4219"/>
    <property type="match status" value="1"/>
</dbReference>
<dbReference type="SMART" id="SM00248">
    <property type="entry name" value="ANK"/>
    <property type="match status" value="4"/>
</dbReference>
<dbReference type="InterPro" id="IPR036770">
    <property type="entry name" value="Ankyrin_rpt-contain_sf"/>
</dbReference>
<dbReference type="AlphaFoldDB" id="A0A5C7HTK3"/>
<reference evidence="4" key="1">
    <citation type="journal article" date="2019" name="Gigascience">
        <title>De novo genome assembly of the endangered Acer yangbiense, a plant species with extremely small populations endemic to Yunnan Province, China.</title>
        <authorList>
            <person name="Yang J."/>
            <person name="Wariss H.M."/>
            <person name="Tao L."/>
            <person name="Zhang R."/>
            <person name="Yun Q."/>
            <person name="Hollingsworth P."/>
            <person name="Dao Z."/>
            <person name="Luo G."/>
            <person name="Guo H."/>
            <person name="Ma Y."/>
            <person name="Sun W."/>
        </authorList>
    </citation>
    <scope>NUCLEOTIDE SEQUENCE [LARGE SCALE GENOMIC DNA]</scope>
    <source>
        <strain evidence="4">cv. Malutang</strain>
    </source>
</reference>
<dbReference type="PROSITE" id="PS50297">
    <property type="entry name" value="ANK_REP_REGION"/>
    <property type="match status" value="1"/>
</dbReference>
<keyword evidence="1" id="KW-0040">ANK repeat</keyword>
<evidence type="ECO:0000259" key="2">
    <source>
        <dbReference type="Pfam" id="PF13961"/>
    </source>
</evidence>
<proteinExistence type="predicted"/>
<dbReference type="Gene3D" id="1.25.40.20">
    <property type="entry name" value="Ankyrin repeat-containing domain"/>
    <property type="match status" value="1"/>
</dbReference>
<dbReference type="EMBL" id="VAHF01000006">
    <property type="protein sequence ID" value="TXG60443.1"/>
    <property type="molecule type" value="Genomic_DNA"/>
</dbReference>
<dbReference type="PANTHER" id="PTHR24177">
    <property type="entry name" value="CASKIN"/>
    <property type="match status" value="1"/>
</dbReference>
<gene>
    <name evidence="3" type="ORF">EZV62_015016</name>
</gene>